<evidence type="ECO:0000256" key="7">
    <source>
        <dbReference type="ARBA" id="ARBA00022723"/>
    </source>
</evidence>
<dbReference type="InterPro" id="IPR001841">
    <property type="entry name" value="Znf_RING"/>
</dbReference>
<proteinExistence type="inferred from homology"/>
<dbReference type="Proteomes" id="UP000235220">
    <property type="component" value="Chromosome 13"/>
</dbReference>
<evidence type="ECO:0000256" key="2">
    <source>
        <dbReference type="ARBA" id="ARBA00004167"/>
    </source>
</evidence>
<accession>A0A2I4GF81</accession>
<evidence type="ECO:0000256" key="3">
    <source>
        <dbReference type="ARBA" id="ARBA00004906"/>
    </source>
</evidence>
<dbReference type="Pfam" id="PF13639">
    <property type="entry name" value="zf-RING_2"/>
    <property type="match status" value="1"/>
</dbReference>
<keyword evidence="5" id="KW-0808">Transferase</keyword>
<dbReference type="InterPro" id="IPR013083">
    <property type="entry name" value="Znf_RING/FYVE/PHD"/>
</dbReference>
<comment type="subcellular location">
    <subcellularLocation>
        <location evidence="2">Membrane</location>
        <topology evidence="2">Single-pass membrane protein</topology>
    </subcellularLocation>
</comment>
<evidence type="ECO:0000256" key="9">
    <source>
        <dbReference type="ARBA" id="ARBA00022786"/>
    </source>
</evidence>
<protein>
    <recommendedName>
        <fullName evidence="4">RING-type E3 ubiquitin transferase</fullName>
        <ecNumber evidence="4">2.3.2.27</ecNumber>
    </recommendedName>
</protein>
<evidence type="ECO:0000256" key="13">
    <source>
        <dbReference type="ARBA" id="ARBA00024209"/>
    </source>
</evidence>
<dbReference type="SMART" id="SM00184">
    <property type="entry name" value="RING"/>
    <property type="match status" value="1"/>
</dbReference>
<evidence type="ECO:0000256" key="10">
    <source>
        <dbReference type="ARBA" id="ARBA00022833"/>
    </source>
</evidence>
<evidence type="ECO:0000256" key="14">
    <source>
        <dbReference type="SAM" id="MobiDB-lite"/>
    </source>
</evidence>
<dbReference type="Gene3D" id="3.30.40.10">
    <property type="entry name" value="Zinc/RING finger domain, C3HC4 (zinc finger)"/>
    <property type="match status" value="1"/>
</dbReference>
<comment type="similarity">
    <text evidence="13">Belongs to the RING-type zinc finger family. ATL subfamily.</text>
</comment>
<dbReference type="Gramene" id="Jr13_03830_p1">
    <property type="protein sequence ID" value="cds.Jr13_03830_p1"/>
    <property type="gene ID" value="Jr13_03830"/>
</dbReference>
<keyword evidence="11 15" id="KW-1133">Transmembrane helix</keyword>
<evidence type="ECO:0000256" key="4">
    <source>
        <dbReference type="ARBA" id="ARBA00012483"/>
    </source>
</evidence>
<sequence>MFSLFVNQISLSLSAMGLQHHRKLTEDSENTPCPSQCSKTVPGNCPQLCSKLCPNFCVSVLVPPPLSTTSDLDGKSEKSHQKISPFWIATITFLVAAVLLVCFYAIYSRYYLRRQNPRRRSQRGTVETQDEFLDEEDGSVVDHPIWHIRTVGLQQSIISSIAVCKYKRGEGLVEEEQCSVCLSEFEEDETLRLLPKCSHAFHILCIDTWLRSHTNCPMCRAPIVVQAPSLEADVDNSSPGEETQVGIPSSSGTGSSDREEDERACELTIGLEEEGELDVVNGGKRCENSNEEVNDIQQMRRSVSLDSLSASKISLAIANTFPTDSDGISNTQRVRVNESNKRIVPRRLEGNRKSLELLGSSSKGRSLTNKPVSMKRSFSWNGKFLLFNYSQSRDLVLRSF</sequence>
<keyword evidence="10" id="KW-0862">Zinc</keyword>
<comment type="pathway">
    <text evidence="3">Protein modification; protein ubiquitination.</text>
</comment>
<keyword evidence="9" id="KW-0833">Ubl conjugation pathway</keyword>
<dbReference type="CDD" id="cd16461">
    <property type="entry name" value="RING-H2_EL5-like"/>
    <property type="match status" value="1"/>
</dbReference>
<evidence type="ECO:0000256" key="11">
    <source>
        <dbReference type="ARBA" id="ARBA00022989"/>
    </source>
</evidence>
<evidence type="ECO:0000313" key="16">
    <source>
        <dbReference type="Proteomes" id="UP000235220"/>
    </source>
</evidence>
<dbReference type="UniPathway" id="UPA00143"/>
<gene>
    <name evidence="17" type="primary">LOC109007359</name>
</gene>
<name>A0A2I4GF81_JUGRE</name>
<dbReference type="InterPro" id="IPR044600">
    <property type="entry name" value="ATL1/ATL16-like"/>
</dbReference>
<keyword evidence="16" id="KW-1185">Reference proteome</keyword>
<dbReference type="PROSITE" id="PS50089">
    <property type="entry name" value="ZF_RING_2"/>
    <property type="match status" value="1"/>
</dbReference>
<dbReference type="PANTHER" id="PTHR46913">
    <property type="entry name" value="RING-H2 FINGER PROTEIN ATL16"/>
    <property type="match status" value="1"/>
</dbReference>
<evidence type="ECO:0000256" key="8">
    <source>
        <dbReference type="ARBA" id="ARBA00022771"/>
    </source>
</evidence>
<evidence type="ECO:0000256" key="12">
    <source>
        <dbReference type="ARBA" id="ARBA00023136"/>
    </source>
</evidence>
<dbReference type="GO" id="GO:0061630">
    <property type="term" value="F:ubiquitin protein ligase activity"/>
    <property type="evidence" value="ECO:0007669"/>
    <property type="project" value="UniProtKB-EC"/>
</dbReference>
<dbReference type="PANTHER" id="PTHR46913:SF19">
    <property type="entry name" value="RING-TYPE E3 UBIQUITIN TRANSFERASE"/>
    <property type="match status" value="1"/>
</dbReference>
<evidence type="ECO:0000256" key="5">
    <source>
        <dbReference type="ARBA" id="ARBA00022679"/>
    </source>
</evidence>
<feature type="region of interest" description="Disordered" evidence="14">
    <location>
        <begin position="232"/>
        <end position="260"/>
    </location>
</feature>
<dbReference type="RefSeq" id="XP_018842552.2">
    <property type="nucleotide sequence ID" value="XM_018987007.2"/>
</dbReference>
<comment type="catalytic activity">
    <reaction evidence="1">
        <text>S-ubiquitinyl-[E2 ubiquitin-conjugating enzyme]-L-cysteine + [acceptor protein]-L-lysine = [E2 ubiquitin-conjugating enzyme]-L-cysteine + N(6)-ubiquitinyl-[acceptor protein]-L-lysine.</text>
        <dbReference type="EC" id="2.3.2.27"/>
    </reaction>
</comment>
<evidence type="ECO:0000256" key="6">
    <source>
        <dbReference type="ARBA" id="ARBA00022692"/>
    </source>
</evidence>
<feature type="compositionally biased region" description="Polar residues" evidence="14">
    <location>
        <begin position="235"/>
        <end position="255"/>
    </location>
</feature>
<dbReference type="SUPFAM" id="SSF57850">
    <property type="entry name" value="RING/U-box"/>
    <property type="match status" value="1"/>
</dbReference>
<dbReference type="FunFam" id="3.30.40.10:FF:000233">
    <property type="entry name" value="RING-H2 finger protein ATL54"/>
    <property type="match status" value="1"/>
</dbReference>
<dbReference type="AlphaFoldDB" id="A0A2I4GF81"/>
<keyword evidence="12 15" id="KW-0472">Membrane</keyword>
<dbReference type="GO" id="GO:0016567">
    <property type="term" value="P:protein ubiquitination"/>
    <property type="evidence" value="ECO:0000318"/>
    <property type="project" value="GO_Central"/>
</dbReference>
<organism evidence="16 17">
    <name type="scientific">Juglans regia</name>
    <name type="common">English walnut</name>
    <dbReference type="NCBI Taxonomy" id="51240"/>
    <lineage>
        <taxon>Eukaryota</taxon>
        <taxon>Viridiplantae</taxon>
        <taxon>Streptophyta</taxon>
        <taxon>Embryophyta</taxon>
        <taxon>Tracheophyta</taxon>
        <taxon>Spermatophyta</taxon>
        <taxon>Magnoliopsida</taxon>
        <taxon>eudicotyledons</taxon>
        <taxon>Gunneridae</taxon>
        <taxon>Pentapetalae</taxon>
        <taxon>rosids</taxon>
        <taxon>fabids</taxon>
        <taxon>Fagales</taxon>
        <taxon>Juglandaceae</taxon>
        <taxon>Juglans</taxon>
    </lineage>
</organism>
<keyword evidence="8" id="KW-0863">Zinc-finger</keyword>
<feature type="transmembrane region" description="Helical" evidence="15">
    <location>
        <begin position="86"/>
        <end position="112"/>
    </location>
</feature>
<reference evidence="17" key="1">
    <citation type="submission" date="2025-08" db="UniProtKB">
        <authorList>
            <consortium name="RefSeq"/>
        </authorList>
    </citation>
    <scope>IDENTIFICATION</scope>
    <source>
        <tissue evidence="17">Leaves</tissue>
    </source>
</reference>
<evidence type="ECO:0000313" key="17">
    <source>
        <dbReference type="RefSeq" id="XP_018842552.2"/>
    </source>
</evidence>
<evidence type="ECO:0000256" key="15">
    <source>
        <dbReference type="SAM" id="Phobius"/>
    </source>
</evidence>
<dbReference type="SMART" id="SM01197">
    <property type="entry name" value="FANCL_C"/>
    <property type="match status" value="1"/>
</dbReference>
<dbReference type="GeneID" id="109007359"/>
<dbReference type="STRING" id="51240.A0A2I4GF81"/>
<keyword evidence="6 15" id="KW-0812">Transmembrane</keyword>
<dbReference type="KEGG" id="jre:109007359"/>
<keyword evidence="7" id="KW-0479">Metal-binding</keyword>
<dbReference type="FunCoup" id="A0A2I4GF81">
    <property type="interactions" value="17"/>
</dbReference>
<dbReference type="GO" id="GO:0008270">
    <property type="term" value="F:zinc ion binding"/>
    <property type="evidence" value="ECO:0007669"/>
    <property type="project" value="UniProtKB-KW"/>
</dbReference>
<dbReference type="EC" id="2.3.2.27" evidence="4"/>
<dbReference type="OrthoDB" id="9984778at2759"/>
<evidence type="ECO:0000256" key="1">
    <source>
        <dbReference type="ARBA" id="ARBA00000900"/>
    </source>
</evidence>
<dbReference type="GO" id="GO:0016020">
    <property type="term" value="C:membrane"/>
    <property type="evidence" value="ECO:0007669"/>
    <property type="project" value="UniProtKB-SubCell"/>
</dbReference>